<dbReference type="PANTHER" id="PTHR11059:SF0">
    <property type="entry name" value="DNA REPAIR PROTEIN RECN"/>
    <property type="match status" value="1"/>
</dbReference>
<organism evidence="11 12">
    <name type="scientific">Microbulbifer taiwanensis</name>
    <dbReference type="NCBI Taxonomy" id="986746"/>
    <lineage>
        <taxon>Bacteria</taxon>
        <taxon>Pseudomonadati</taxon>
        <taxon>Pseudomonadota</taxon>
        <taxon>Gammaproteobacteria</taxon>
        <taxon>Cellvibrionales</taxon>
        <taxon>Microbulbiferaceae</taxon>
        <taxon>Microbulbifer</taxon>
    </lineage>
</organism>
<dbReference type="CDD" id="cd03241">
    <property type="entry name" value="ABC_RecN"/>
    <property type="match status" value="2"/>
</dbReference>
<dbReference type="Proteomes" id="UP001596425">
    <property type="component" value="Unassembled WGS sequence"/>
</dbReference>
<dbReference type="NCBIfam" id="TIGR00634">
    <property type="entry name" value="recN"/>
    <property type="match status" value="1"/>
</dbReference>
<evidence type="ECO:0000313" key="11">
    <source>
        <dbReference type="EMBL" id="MFC6632940.1"/>
    </source>
</evidence>
<keyword evidence="12" id="KW-1185">Reference proteome</keyword>
<dbReference type="EMBL" id="JBHSVR010000001">
    <property type="protein sequence ID" value="MFC6632940.1"/>
    <property type="molecule type" value="Genomic_DNA"/>
</dbReference>
<evidence type="ECO:0000256" key="8">
    <source>
        <dbReference type="ARBA" id="ARBA00033408"/>
    </source>
</evidence>
<dbReference type="Pfam" id="PF02463">
    <property type="entry name" value="SMC_N"/>
    <property type="match status" value="1"/>
</dbReference>
<dbReference type="InterPro" id="IPR003395">
    <property type="entry name" value="RecF/RecN/SMC_N"/>
</dbReference>
<evidence type="ECO:0000256" key="5">
    <source>
        <dbReference type="ARBA" id="ARBA00022763"/>
    </source>
</evidence>
<evidence type="ECO:0000313" key="12">
    <source>
        <dbReference type="Proteomes" id="UP001596425"/>
    </source>
</evidence>
<evidence type="ECO:0000256" key="7">
    <source>
        <dbReference type="ARBA" id="ARBA00023204"/>
    </source>
</evidence>
<keyword evidence="4" id="KW-0547">Nucleotide-binding</keyword>
<evidence type="ECO:0000256" key="3">
    <source>
        <dbReference type="ARBA" id="ARBA00021315"/>
    </source>
</evidence>
<proteinExistence type="inferred from homology"/>
<comment type="similarity">
    <text evidence="2 9">Belongs to the RecN family.</text>
</comment>
<evidence type="ECO:0000256" key="4">
    <source>
        <dbReference type="ARBA" id="ARBA00022741"/>
    </source>
</evidence>
<evidence type="ECO:0000256" key="1">
    <source>
        <dbReference type="ARBA" id="ARBA00003618"/>
    </source>
</evidence>
<sequence>MLLHLSISQFTLVDQLELEFGPGTSTLTGETGAGKSITLDALGLALGDRGNAELVRAGANRADISATFDIGDHPSATAWLEEQELDAGREVILRRTIGADGRSRAYINGQPVTLLQLRSLGEQLIDIHSQHEHQSLLKKDTHRRLLDEFAAAQELAAETRIHFKTWQDQHRRYRALADSAEETEARRQLLQYQLDELDQLNLQPGEIEELESEQRTLANAGQIMSGSYQLAALLSGGEGDIAEQLHRALQLLSAMPEQSPALAEVAQMLDNARIQVDEAAGSLSRHIDRFEMDPERLAEVEERLSAIYQAARKHRVQPDQLPGLQQQLQAELEEIGTPDALDRLAAECEKLETHYRRAAGKLSKLRGKAAAELAAAVNHQLAELAMPHAQVELALQPQEKPAASGLEEVEILIATNPGQSPRPLGKIASGGELSRVSLAIQVVTAQTSRTPTLVFDEVDVGIGGATGDVVGRLLRQLGETRNGRAGQVICVTHLAQVAARAHRQYLVEKHSDGTAGKGVRAFVSLRELKDVERREEIARMLGGETTAQSLAHAKEMLSRA</sequence>
<reference evidence="12" key="1">
    <citation type="journal article" date="2019" name="Int. J. Syst. Evol. Microbiol.">
        <title>The Global Catalogue of Microorganisms (GCM) 10K type strain sequencing project: providing services to taxonomists for standard genome sequencing and annotation.</title>
        <authorList>
            <consortium name="The Broad Institute Genomics Platform"/>
            <consortium name="The Broad Institute Genome Sequencing Center for Infectious Disease"/>
            <person name="Wu L."/>
            <person name="Ma J."/>
        </authorList>
    </citation>
    <scope>NUCLEOTIDE SEQUENCE [LARGE SCALE GENOMIC DNA]</scope>
    <source>
        <strain evidence="12">CGMCC 1.13718</strain>
    </source>
</reference>
<evidence type="ECO:0000256" key="2">
    <source>
        <dbReference type="ARBA" id="ARBA00009441"/>
    </source>
</evidence>
<dbReference type="Gene3D" id="3.40.50.300">
    <property type="entry name" value="P-loop containing nucleotide triphosphate hydrolases"/>
    <property type="match status" value="2"/>
</dbReference>
<dbReference type="SUPFAM" id="SSF52540">
    <property type="entry name" value="P-loop containing nucleoside triphosphate hydrolases"/>
    <property type="match status" value="2"/>
</dbReference>
<protein>
    <recommendedName>
        <fullName evidence="3 9">DNA repair protein RecN</fullName>
    </recommendedName>
    <alternativeName>
        <fullName evidence="8 9">Recombination protein N</fullName>
    </alternativeName>
</protein>
<gene>
    <name evidence="11" type="primary">recN</name>
    <name evidence="11" type="ORF">ACFQBM_06610</name>
</gene>
<keyword evidence="7 9" id="KW-0234">DNA repair</keyword>
<comment type="function">
    <text evidence="1 9">May be involved in recombinational repair of damaged DNA.</text>
</comment>
<dbReference type="NCBIfam" id="NF008121">
    <property type="entry name" value="PRK10869.1"/>
    <property type="match status" value="1"/>
</dbReference>
<dbReference type="PIRSF" id="PIRSF003128">
    <property type="entry name" value="RecN"/>
    <property type="match status" value="1"/>
</dbReference>
<dbReference type="PANTHER" id="PTHR11059">
    <property type="entry name" value="DNA REPAIR PROTEIN RECN"/>
    <property type="match status" value="1"/>
</dbReference>
<accession>A0ABW1YLM8</accession>
<feature type="domain" description="RecF/RecN/SMC N-terminal" evidence="10">
    <location>
        <begin position="3"/>
        <end position="513"/>
    </location>
</feature>
<dbReference type="RefSeq" id="WP_193189610.1">
    <property type="nucleotide sequence ID" value="NZ_JACZFR010000007.1"/>
</dbReference>
<evidence type="ECO:0000256" key="9">
    <source>
        <dbReference type="PIRNR" id="PIRNR003128"/>
    </source>
</evidence>
<evidence type="ECO:0000259" key="10">
    <source>
        <dbReference type="Pfam" id="PF02463"/>
    </source>
</evidence>
<keyword evidence="5 9" id="KW-0227">DNA damage</keyword>
<comment type="caution">
    <text evidence="11">The sequence shown here is derived from an EMBL/GenBank/DDBJ whole genome shotgun (WGS) entry which is preliminary data.</text>
</comment>
<name>A0ABW1YLM8_9GAMM</name>
<keyword evidence="6" id="KW-0067">ATP-binding</keyword>
<dbReference type="InterPro" id="IPR027417">
    <property type="entry name" value="P-loop_NTPase"/>
</dbReference>
<dbReference type="InterPro" id="IPR004604">
    <property type="entry name" value="DNA_recomb/repair_RecN"/>
</dbReference>
<evidence type="ECO:0000256" key="6">
    <source>
        <dbReference type="ARBA" id="ARBA00022840"/>
    </source>
</evidence>